<protein>
    <submittedName>
        <fullName evidence="1">Uncharacterized protein</fullName>
    </submittedName>
</protein>
<sequence>MKEDKQFFRPSRIRIQKEGYRREKVDAIGRHFDNPNTKVVVLVGPSGAGKTEAVLRRDRIGRETDVFSPKNTLLGVLNANGTIDLGIYIGIGKEKTEREIARIFKQSENPSKSGLIILDEFVPGCREHQMVAVTLFQQGYRLVLCQGGR</sequence>
<evidence type="ECO:0000313" key="1">
    <source>
        <dbReference type="EMBL" id="PIR08600.1"/>
    </source>
</evidence>
<comment type="caution">
    <text evidence="1">The sequence shown here is derived from an EMBL/GenBank/DDBJ whole genome shotgun (WGS) entry which is preliminary data.</text>
</comment>
<gene>
    <name evidence="1" type="ORF">COV53_02150</name>
</gene>
<dbReference type="SUPFAM" id="SSF52540">
    <property type="entry name" value="P-loop containing nucleoside triphosphate hydrolases"/>
    <property type="match status" value="1"/>
</dbReference>
<dbReference type="Proteomes" id="UP000230707">
    <property type="component" value="Unassembled WGS sequence"/>
</dbReference>
<accession>A0A2H0NI97</accession>
<reference evidence="1 2" key="1">
    <citation type="submission" date="2017-09" db="EMBL/GenBank/DDBJ databases">
        <title>Depth-based differentiation of microbial function through sediment-hosted aquifers and enrichment of novel symbionts in the deep terrestrial subsurface.</title>
        <authorList>
            <person name="Probst A.J."/>
            <person name="Ladd B."/>
            <person name="Jarett J.K."/>
            <person name="Geller-Mcgrath D.E."/>
            <person name="Sieber C.M."/>
            <person name="Emerson J.B."/>
            <person name="Anantharaman K."/>
            <person name="Thomas B.C."/>
            <person name="Malmstrom R."/>
            <person name="Stieglmeier M."/>
            <person name="Klingl A."/>
            <person name="Woyke T."/>
            <person name="Ryan C.M."/>
            <person name="Banfield J.F."/>
        </authorList>
    </citation>
    <scope>NUCLEOTIDE SEQUENCE [LARGE SCALE GENOMIC DNA]</scope>
    <source>
        <strain evidence="1">CG11_big_fil_rev_8_21_14_0_20_37_11</strain>
    </source>
</reference>
<name>A0A2H0NI97_9BACT</name>
<proteinExistence type="predicted"/>
<dbReference type="AlphaFoldDB" id="A0A2H0NI97"/>
<organism evidence="1 2">
    <name type="scientific">Candidatus Gottesmanbacteria bacterium CG11_big_fil_rev_8_21_14_0_20_37_11</name>
    <dbReference type="NCBI Taxonomy" id="1974575"/>
    <lineage>
        <taxon>Bacteria</taxon>
        <taxon>Candidatus Gottesmaniibacteriota</taxon>
    </lineage>
</organism>
<dbReference type="InterPro" id="IPR027417">
    <property type="entry name" value="P-loop_NTPase"/>
</dbReference>
<dbReference type="EMBL" id="PCWS01000049">
    <property type="protein sequence ID" value="PIR08600.1"/>
    <property type="molecule type" value="Genomic_DNA"/>
</dbReference>
<evidence type="ECO:0000313" key="2">
    <source>
        <dbReference type="Proteomes" id="UP000230707"/>
    </source>
</evidence>